<evidence type="ECO:0000256" key="2">
    <source>
        <dbReference type="ARBA" id="ARBA00022475"/>
    </source>
</evidence>
<dbReference type="GO" id="GO:0005886">
    <property type="term" value="C:plasma membrane"/>
    <property type="evidence" value="ECO:0007669"/>
    <property type="project" value="UniProtKB-SubCell"/>
</dbReference>
<dbReference type="PANTHER" id="PTHR43702:SF13">
    <property type="entry name" value="MONOSACCHARIDE TRANSPORTER, PUTATIVE (AFU_ORTHOLOGUE AFUA_4G06630)-RELATED"/>
    <property type="match status" value="1"/>
</dbReference>
<feature type="region of interest" description="Disordered" evidence="3">
    <location>
        <begin position="293"/>
        <end position="313"/>
    </location>
</feature>
<protein>
    <submittedName>
        <fullName evidence="6">1,3-beta-glucan synthase component FKS3</fullName>
    </submittedName>
</protein>
<feature type="transmembrane region" description="Helical" evidence="4">
    <location>
        <begin position="6"/>
        <end position="33"/>
    </location>
</feature>
<dbReference type="OMA" id="MEAGHEA"/>
<gene>
    <name evidence="6" type="ORF">PISL3812_02696</name>
</gene>
<evidence type="ECO:0000256" key="1">
    <source>
        <dbReference type="ARBA" id="ARBA00004429"/>
    </source>
</evidence>
<sequence length="777" mass="86183">MKDRRPVIWAVSIVIFVLATISVALYATSALFVTRKFKLADYLMVLAWVLDCGLMASIFFALANGFGLHEDDINPEHTIPINKSMYAFHILYDLTPISTKSSILVFFFSLTKGKKVLFRANYALLFIVIAVGLALTITQVFQCRPVSAVFELEKQSKETCTNIFITAISTAPYNIATDIALLVIPIPLLTRIGLPYRQRLILVAVFGTGYLVIVADIVRIVFLQNKAKAQLKELHSYYTADISNYNETWYSAYSIMWSVVEVNATIICACAPSLKPLAARFMPFIMFKPREYADKSPKPGGGERKGREETPSEMMEILTRKEELELEGQSTTGNLESYPGNIRLLNLLNLRPRNMLVLNSKRLFPPNCLVTTLFFAWGTAFGFVNILGARFGQARFGPWESIAFQSAYFLGYVPIPLLVGRRILKRLGFTAAFISGLYIYALGTLIFWPAAVLVSFPLSFISNLIIGSGLGILELTANLFISICGPLEYAESRLLTAQGFQGIGSLISRLAAGKLLLPHVNQIDEVISVQWVFLTIALLDVLLAVCFYYLPVPEAPDKDLDSLAQQRPANNVRVLGFPVIYVTIVLGVSSQFLQEMAEQLRISSSSDFLKEIMPNSKLSNEVDFDSVGSAVWTWARFFAAYIQWKGFKPRWTLLICFVLGIIFSIICLTTTGAASITAAILLWGAFAPIFPIIFAISMRGMGVHTKTASSFVASSLLGGFFAYFARYGVTLSLGEPNSYILVIVLLAVGMVFPLYLNLVPAARSQVDPIKDEYLVEE</sequence>
<proteinExistence type="predicted"/>
<evidence type="ECO:0000259" key="5">
    <source>
        <dbReference type="Pfam" id="PF20684"/>
    </source>
</evidence>
<feature type="transmembrane region" description="Helical" evidence="4">
    <location>
        <begin position="677"/>
        <end position="696"/>
    </location>
</feature>
<evidence type="ECO:0000313" key="7">
    <source>
        <dbReference type="Proteomes" id="UP000054383"/>
    </source>
</evidence>
<dbReference type="EMBL" id="CVMT01000002">
    <property type="protein sequence ID" value="CRG85661.1"/>
    <property type="molecule type" value="Genomic_DNA"/>
</dbReference>
<evidence type="ECO:0000256" key="4">
    <source>
        <dbReference type="SAM" id="Phobius"/>
    </source>
</evidence>
<feature type="transmembrane region" description="Helical" evidence="4">
    <location>
        <begin position="122"/>
        <end position="142"/>
    </location>
</feature>
<dbReference type="InterPro" id="IPR049326">
    <property type="entry name" value="Rhodopsin_dom_fungi"/>
</dbReference>
<keyword evidence="7" id="KW-1185">Reference proteome</keyword>
<dbReference type="InterPro" id="IPR036259">
    <property type="entry name" value="MFS_trans_sf"/>
</dbReference>
<feature type="transmembrane region" description="Helical" evidence="4">
    <location>
        <begin position="460"/>
        <end position="484"/>
    </location>
</feature>
<reference evidence="6 7" key="1">
    <citation type="submission" date="2015-04" db="EMBL/GenBank/DDBJ databases">
        <authorList>
            <person name="Syromyatnikov M.Y."/>
            <person name="Popov V.N."/>
        </authorList>
    </citation>
    <scope>NUCLEOTIDE SEQUENCE [LARGE SCALE GENOMIC DNA]</scope>
    <source>
        <strain evidence="6">WF-38-12</strain>
    </source>
</reference>
<dbReference type="InterPro" id="IPR050375">
    <property type="entry name" value="MFS_TsgA-like"/>
</dbReference>
<feature type="transmembrane region" description="Helical" evidence="4">
    <location>
        <begin position="162"/>
        <end position="188"/>
    </location>
</feature>
<dbReference type="SUPFAM" id="SSF103473">
    <property type="entry name" value="MFS general substrate transporter"/>
    <property type="match status" value="1"/>
</dbReference>
<feature type="transmembrane region" description="Helical" evidence="4">
    <location>
        <begin position="738"/>
        <end position="756"/>
    </location>
</feature>
<keyword evidence="4" id="KW-0812">Transmembrane</keyword>
<dbReference type="Proteomes" id="UP000054383">
    <property type="component" value="Unassembled WGS sequence"/>
</dbReference>
<feature type="transmembrane region" description="Helical" evidence="4">
    <location>
        <begin position="368"/>
        <end position="389"/>
    </location>
</feature>
<feature type="transmembrane region" description="Helical" evidence="4">
    <location>
        <begin position="427"/>
        <end position="448"/>
    </location>
</feature>
<organism evidence="6 7">
    <name type="scientific">Talaromyces islandicus</name>
    <name type="common">Penicillium islandicum</name>
    <dbReference type="NCBI Taxonomy" id="28573"/>
    <lineage>
        <taxon>Eukaryota</taxon>
        <taxon>Fungi</taxon>
        <taxon>Dikarya</taxon>
        <taxon>Ascomycota</taxon>
        <taxon>Pezizomycotina</taxon>
        <taxon>Eurotiomycetes</taxon>
        <taxon>Eurotiomycetidae</taxon>
        <taxon>Eurotiales</taxon>
        <taxon>Trichocomaceae</taxon>
        <taxon>Talaromyces</taxon>
        <taxon>Talaromyces sect. Islandici</taxon>
    </lineage>
</organism>
<keyword evidence="4" id="KW-0472">Membrane</keyword>
<feature type="transmembrane region" description="Helical" evidence="4">
    <location>
        <begin position="86"/>
        <end position="110"/>
    </location>
</feature>
<keyword evidence="4" id="KW-1133">Transmembrane helix</keyword>
<dbReference type="Pfam" id="PF20684">
    <property type="entry name" value="Fung_rhodopsin"/>
    <property type="match status" value="1"/>
</dbReference>
<dbReference type="STRING" id="28573.A0A0U1LR04"/>
<dbReference type="AlphaFoldDB" id="A0A0U1LR04"/>
<dbReference type="Gene3D" id="1.20.1250.20">
    <property type="entry name" value="MFS general substrate transporter like domains"/>
    <property type="match status" value="2"/>
</dbReference>
<feature type="transmembrane region" description="Helical" evidence="4">
    <location>
        <begin position="401"/>
        <end position="420"/>
    </location>
</feature>
<feature type="transmembrane region" description="Helical" evidence="4">
    <location>
        <begin position="651"/>
        <end position="671"/>
    </location>
</feature>
<feature type="transmembrane region" description="Helical" evidence="4">
    <location>
        <begin position="200"/>
        <end position="222"/>
    </location>
</feature>
<name>A0A0U1LR04_TALIS</name>
<feature type="domain" description="Rhodopsin" evidence="5">
    <location>
        <begin position="30"/>
        <end position="279"/>
    </location>
</feature>
<feature type="transmembrane region" description="Helical" evidence="4">
    <location>
        <begin position="572"/>
        <end position="593"/>
    </location>
</feature>
<feature type="compositionally biased region" description="Basic and acidic residues" evidence="3">
    <location>
        <begin position="293"/>
        <end position="310"/>
    </location>
</feature>
<feature type="transmembrane region" description="Helical" evidence="4">
    <location>
        <begin position="45"/>
        <end position="66"/>
    </location>
</feature>
<comment type="subcellular location">
    <subcellularLocation>
        <location evidence="1">Cell inner membrane</location>
        <topology evidence="1">Multi-pass membrane protein</topology>
    </subcellularLocation>
</comment>
<evidence type="ECO:0000313" key="6">
    <source>
        <dbReference type="EMBL" id="CRG85661.1"/>
    </source>
</evidence>
<accession>A0A0U1LR04</accession>
<evidence type="ECO:0000256" key="3">
    <source>
        <dbReference type="SAM" id="MobiDB-lite"/>
    </source>
</evidence>
<dbReference type="PANTHER" id="PTHR43702">
    <property type="entry name" value="L-FUCOSE-PROTON SYMPORTER"/>
    <property type="match status" value="1"/>
</dbReference>
<dbReference type="OrthoDB" id="546893at2759"/>
<feature type="transmembrane region" description="Helical" evidence="4">
    <location>
        <begin position="531"/>
        <end position="552"/>
    </location>
</feature>
<feature type="transmembrane region" description="Helical" evidence="4">
    <location>
        <begin position="708"/>
        <end position="726"/>
    </location>
</feature>
<keyword evidence="2" id="KW-1003">Cell membrane</keyword>